<proteinExistence type="inferred from homology"/>
<comment type="caution">
    <text evidence="3">The sequence shown here is derived from an EMBL/GenBank/DDBJ whole genome shotgun (WGS) entry which is preliminary data.</text>
</comment>
<dbReference type="InterPro" id="IPR036821">
    <property type="entry name" value="Peptide_deformylase_sf"/>
</dbReference>
<dbReference type="HAMAP" id="MF_00163">
    <property type="entry name" value="Pep_deformylase"/>
    <property type="match status" value="1"/>
</dbReference>
<evidence type="ECO:0000256" key="2">
    <source>
        <dbReference type="HAMAP-Rule" id="MF_00163"/>
    </source>
</evidence>
<dbReference type="Pfam" id="PF01327">
    <property type="entry name" value="Pep_deformylase"/>
    <property type="match status" value="1"/>
</dbReference>
<gene>
    <name evidence="3" type="ORF">AOE01nite_05070</name>
</gene>
<dbReference type="NCBIfam" id="NF001159">
    <property type="entry name" value="PRK00150.1-3"/>
    <property type="match status" value="1"/>
</dbReference>
<evidence type="ECO:0000313" key="4">
    <source>
        <dbReference type="Proteomes" id="UP000321746"/>
    </source>
</evidence>
<keyword evidence="4" id="KW-1185">Reference proteome</keyword>
<dbReference type="InterPro" id="IPR023635">
    <property type="entry name" value="Peptide_deformylase"/>
</dbReference>
<dbReference type="NCBIfam" id="TIGR00079">
    <property type="entry name" value="pept_deformyl"/>
    <property type="match status" value="1"/>
</dbReference>
<dbReference type="PANTHER" id="PTHR10458:SF22">
    <property type="entry name" value="PEPTIDE DEFORMYLASE"/>
    <property type="match status" value="1"/>
</dbReference>
<dbReference type="AlphaFoldDB" id="A0A511XH60"/>
<dbReference type="PRINTS" id="PR01576">
    <property type="entry name" value="PDEFORMYLASE"/>
</dbReference>
<feature type="active site" evidence="2">
    <location>
        <position position="162"/>
    </location>
</feature>
<dbReference type="CDD" id="cd00487">
    <property type="entry name" value="Pep_deformylase"/>
    <property type="match status" value="1"/>
</dbReference>
<protein>
    <recommendedName>
        <fullName evidence="2">Peptide deformylase-like</fullName>
    </recommendedName>
    <alternativeName>
        <fullName evidence="2">Polypeptide deformylase-like</fullName>
    </alternativeName>
</protein>
<evidence type="ECO:0000313" key="3">
    <source>
        <dbReference type="EMBL" id="GEN62283.1"/>
    </source>
</evidence>
<sequence length="198" mass="22080">MDRMMRMADRFEVGPGGRKQGVFVRGMDVTVCPVVYFPDQRLRRMAAPVTVFDEPLRGLAADLLDTMRAAPGIGITGPHIGVARRVVVLELPGDAAPVVYVNPELVRVSDETFRHKEGSISMPGVVEQVERAVRVSVRYCDSEGVEHTEDAEGLRAACHQHEIDQLDGVFWIQRLSALRRGRVLARYEKMRRSRGAEG</sequence>
<evidence type="ECO:0000256" key="1">
    <source>
        <dbReference type="ARBA" id="ARBA00010759"/>
    </source>
</evidence>
<comment type="caution">
    <text evidence="2">Lacks conserved residue(s) required for the propagation of feature annotation.</text>
</comment>
<comment type="similarity">
    <text evidence="1 2">Belongs to the polypeptide deformylase family.</text>
</comment>
<name>A0A511XH60_9PROT</name>
<dbReference type="PIRSF" id="PIRSF004749">
    <property type="entry name" value="Pep_def"/>
    <property type="match status" value="1"/>
</dbReference>
<dbReference type="EMBL" id="BJYG01000004">
    <property type="protein sequence ID" value="GEN62283.1"/>
    <property type="molecule type" value="Genomic_DNA"/>
</dbReference>
<accession>A0A511XH60</accession>
<dbReference type="Gene3D" id="3.90.45.10">
    <property type="entry name" value="Peptide deformylase"/>
    <property type="match status" value="1"/>
</dbReference>
<dbReference type="PANTHER" id="PTHR10458">
    <property type="entry name" value="PEPTIDE DEFORMYLASE"/>
    <property type="match status" value="1"/>
</dbReference>
<dbReference type="NCBIfam" id="NF009484">
    <property type="entry name" value="PRK12846.1-5"/>
    <property type="match status" value="1"/>
</dbReference>
<dbReference type="GO" id="GO:0042586">
    <property type="term" value="F:peptide deformylase activity"/>
    <property type="evidence" value="ECO:0007669"/>
    <property type="project" value="InterPro"/>
</dbReference>
<dbReference type="SUPFAM" id="SSF56420">
    <property type="entry name" value="Peptide deformylase"/>
    <property type="match status" value="1"/>
</dbReference>
<organism evidence="3 4">
    <name type="scientific">Acetobacter oeni</name>
    <dbReference type="NCBI Taxonomy" id="304077"/>
    <lineage>
        <taxon>Bacteria</taxon>
        <taxon>Pseudomonadati</taxon>
        <taxon>Pseudomonadota</taxon>
        <taxon>Alphaproteobacteria</taxon>
        <taxon>Acetobacterales</taxon>
        <taxon>Acetobacteraceae</taxon>
        <taxon>Acetobacter</taxon>
    </lineage>
</organism>
<reference evidence="3 4" key="1">
    <citation type="submission" date="2019-07" db="EMBL/GenBank/DDBJ databases">
        <title>Whole genome shotgun sequence of Acetobacter oeni NBRC 105207.</title>
        <authorList>
            <person name="Hosoyama A."/>
            <person name="Uohara A."/>
            <person name="Ohji S."/>
            <person name="Ichikawa N."/>
        </authorList>
    </citation>
    <scope>NUCLEOTIDE SEQUENCE [LARGE SCALE GENOMIC DNA]</scope>
    <source>
        <strain evidence="3 4">NBRC 105207</strain>
    </source>
</reference>
<dbReference type="Proteomes" id="UP000321746">
    <property type="component" value="Unassembled WGS sequence"/>
</dbReference>